<name>A0ACC2N5X7_9HYME</name>
<protein>
    <submittedName>
        <fullName evidence="1">Uncharacterized protein</fullName>
    </submittedName>
</protein>
<accession>A0ACC2N5X7</accession>
<evidence type="ECO:0000313" key="1">
    <source>
        <dbReference type="EMBL" id="KAJ8666449.1"/>
    </source>
</evidence>
<reference evidence="1" key="1">
    <citation type="submission" date="2023-04" db="EMBL/GenBank/DDBJ databases">
        <title>A chromosome-level genome assembly of the parasitoid wasp Eretmocerus hayati.</title>
        <authorList>
            <person name="Zhong Y."/>
            <person name="Liu S."/>
            <person name="Liu Y."/>
        </authorList>
    </citation>
    <scope>NUCLEOTIDE SEQUENCE</scope>
    <source>
        <strain evidence="1">ZJU_SS_LIU_2023</strain>
    </source>
</reference>
<dbReference type="Proteomes" id="UP001239111">
    <property type="component" value="Chromosome 4"/>
</dbReference>
<dbReference type="EMBL" id="CM056744">
    <property type="protein sequence ID" value="KAJ8666449.1"/>
    <property type="molecule type" value="Genomic_DNA"/>
</dbReference>
<comment type="caution">
    <text evidence="1">The sequence shown here is derived from an EMBL/GenBank/DDBJ whole genome shotgun (WGS) entry which is preliminary data.</text>
</comment>
<keyword evidence="2" id="KW-1185">Reference proteome</keyword>
<proteinExistence type="predicted"/>
<organism evidence="1 2">
    <name type="scientific">Eretmocerus hayati</name>
    <dbReference type="NCBI Taxonomy" id="131215"/>
    <lineage>
        <taxon>Eukaryota</taxon>
        <taxon>Metazoa</taxon>
        <taxon>Ecdysozoa</taxon>
        <taxon>Arthropoda</taxon>
        <taxon>Hexapoda</taxon>
        <taxon>Insecta</taxon>
        <taxon>Pterygota</taxon>
        <taxon>Neoptera</taxon>
        <taxon>Endopterygota</taxon>
        <taxon>Hymenoptera</taxon>
        <taxon>Apocrita</taxon>
        <taxon>Proctotrupomorpha</taxon>
        <taxon>Chalcidoidea</taxon>
        <taxon>Aphelinidae</taxon>
        <taxon>Aphelininae</taxon>
        <taxon>Eretmocerus</taxon>
    </lineage>
</organism>
<evidence type="ECO:0000313" key="2">
    <source>
        <dbReference type="Proteomes" id="UP001239111"/>
    </source>
</evidence>
<sequence length="731" mass="84083">MELLLNRKFAVDVGKLKLEKDTMKLALFLFAKGSIARSTALEIITAFNNFIAGSLIVFLETEVKKNLENCVSKETLARINFVFRENRDIFSEYSNEDKCFAQFHKRSVFEYPVEFEIGTQQSVTATGITIQKPLKAVHLSLTHALKILFEMPGVLEQTQKYMKVLYSEKEVVSNIIQAQLWNRKYQPGVKKDMNRIPITIAFDDLETGSVLGSHAGEQKLGALYASLPTLPPHLVAKMMHIFLSTIFYSKDRIECGNEAVFCKAIDELNALADHGITVNVDGNNHDLFFDTPLLVGDNAGLNALFEMNESFIAKYFCRCCRATLEQCRCFTVEHENLLRTRENYENDLANQEHGLKGIPCTFNKIRKFYAPENQSFDLMHDFAEGTLKDTMEKVLTSLILVKQTLNLNDVNRRIENFDFGDVEYNRPRPLFVEYNTNKTEVEVMKCKKKVKVKQSASEMLCLGRYLGVMIGDLIKNKNDEHWRLYRYVRQITGIITSPRHTETHVYDLRDKIKFHHELYNTLYPKLQKAKGHFITHAPRLTLENGPPVTNWAMPFERKHQDLKVVASNTKCKKNTPLTIAIRNQLQLSYMKECCEKITSDVDVGVIDSTCNVLFQLRILHPALADDPKSESYCNIQICGKNYKKGTVFLADVDDNGPEFAKVHSIHKLHGKLYFYVCQIQVIDFNTYYHAYEVQDNDRPNKLICVDDVPRYGPMLMLKKLDSHFVVTRFDI</sequence>
<gene>
    <name evidence="1" type="ORF">QAD02_008111</name>
</gene>